<sequence length="63" mass="7379">MERLKQYVALLEKWNPRINLVAKSTIRNAWARHILDSAQIFEIPPRPVRHWVDLGSGAGSREW</sequence>
<accession>A0ABZ2HKA1</accession>
<name>A0ABZ2HKA1_9RHOB</name>
<dbReference type="SUPFAM" id="SSF53335">
    <property type="entry name" value="S-adenosyl-L-methionine-dependent methyltransferases"/>
    <property type="match status" value="1"/>
</dbReference>
<keyword evidence="1" id="KW-0808">Transferase</keyword>
<evidence type="ECO:0000313" key="2">
    <source>
        <dbReference type="Proteomes" id="UP001364156"/>
    </source>
</evidence>
<reference evidence="1 2" key="1">
    <citation type="submission" date="2023-10" db="EMBL/GenBank/DDBJ databases">
        <title>Roseovarius strain S88 nov., isolated from a marine algae.</title>
        <authorList>
            <person name="Lee M.W."/>
            <person name="Lee J.K."/>
            <person name="Kim J.M."/>
            <person name="Choi D.G."/>
            <person name="Baek J.H."/>
            <person name="Bayburt H."/>
            <person name="Jung J.J."/>
            <person name="Han D.M."/>
            <person name="Jeon C.O."/>
        </authorList>
    </citation>
    <scope>NUCLEOTIDE SEQUENCE [LARGE SCALE GENOMIC DNA]</scope>
    <source>
        <strain evidence="1 2">S88</strain>
    </source>
</reference>
<dbReference type="Proteomes" id="UP001364156">
    <property type="component" value="Chromosome"/>
</dbReference>
<dbReference type="GO" id="GO:0032259">
    <property type="term" value="P:methylation"/>
    <property type="evidence" value="ECO:0007669"/>
    <property type="project" value="UniProtKB-KW"/>
</dbReference>
<dbReference type="Gene3D" id="3.40.50.150">
    <property type="entry name" value="Vaccinia Virus protein VP39"/>
    <property type="match status" value="1"/>
</dbReference>
<dbReference type="InterPro" id="IPR029063">
    <property type="entry name" value="SAM-dependent_MTases_sf"/>
</dbReference>
<evidence type="ECO:0000313" key="1">
    <source>
        <dbReference type="EMBL" id="WWR48402.1"/>
    </source>
</evidence>
<keyword evidence="2" id="KW-1185">Reference proteome</keyword>
<protein>
    <submittedName>
        <fullName evidence="1">RsmG family class I SAM-dependent methyltransferase</fullName>
        <ecNumber evidence="1">2.1.1.-</ecNumber>
    </submittedName>
</protein>
<keyword evidence="1" id="KW-0489">Methyltransferase</keyword>
<dbReference type="GO" id="GO:0008168">
    <property type="term" value="F:methyltransferase activity"/>
    <property type="evidence" value="ECO:0007669"/>
    <property type="project" value="UniProtKB-KW"/>
</dbReference>
<dbReference type="Pfam" id="PF02527">
    <property type="entry name" value="GidB"/>
    <property type="match status" value="1"/>
</dbReference>
<dbReference type="EMBL" id="CP146069">
    <property type="protein sequence ID" value="WWR48402.1"/>
    <property type="molecule type" value="Genomic_DNA"/>
</dbReference>
<gene>
    <name evidence="1" type="ORF">RZ517_00845</name>
</gene>
<dbReference type="InterPro" id="IPR003682">
    <property type="entry name" value="rRNA_ssu_MeTfrase_G"/>
</dbReference>
<organism evidence="1 2">
    <name type="scientific">Roseovarius phycicola</name>
    <dbReference type="NCBI Taxonomy" id="3080976"/>
    <lineage>
        <taxon>Bacteria</taxon>
        <taxon>Pseudomonadati</taxon>
        <taxon>Pseudomonadota</taxon>
        <taxon>Alphaproteobacteria</taxon>
        <taxon>Rhodobacterales</taxon>
        <taxon>Roseobacteraceae</taxon>
        <taxon>Roseovarius</taxon>
    </lineage>
</organism>
<dbReference type="EC" id="2.1.1.-" evidence="1"/>
<proteinExistence type="predicted"/>